<proteinExistence type="predicted"/>
<feature type="compositionally biased region" description="Pro residues" evidence="1">
    <location>
        <begin position="282"/>
        <end position="292"/>
    </location>
</feature>
<evidence type="ECO:0000313" key="2">
    <source>
        <dbReference type="EMBL" id="MEN2786466.1"/>
    </source>
</evidence>
<organism evidence="2 3">
    <name type="scientific">Sphingomonas qilianensis</name>
    <dbReference type="NCBI Taxonomy" id="1736690"/>
    <lineage>
        <taxon>Bacteria</taxon>
        <taxon>Pseudomonadati</taxon>
        <taxon>Pseudomonadota</taxon>
        <taxon>Alphaproteobacteria</taxon>
        <taxon>Sphingomonadales</taxon>
        <taxon>Sphingomonadaceae</taxon>
        <taxon>Sphingomonas</taxon>
    </lineage>
</organism>
<reference evidence="2 3" key="1">
    <citation type="submission" date="2024-05" db="EMBL/GenBank/DDBJ databases">
        <authorList>
            <person name="Liu Q."/>
            <person name="Xin Y.-H."/>
        </authorList>
    </citation>
    <scope>NUCLEOTIDE SEQUENCE [LARGE SCALE GENOMIC DNA]</scope>
    <source>
        <strain evidence="2 3">CGMCC 1.15349</strain>
    </source>
</reference>
<comment type="caution">
    <text evidence="2">The sequence shown here is derived from an EMBL/GenBank/DDBJ whole genome shotgun (WGS) entry which is preliminary data.</text>
</comment>
<evidence type="ECO:0000256" key="1">
    <source>
        <dbReference type="SAM" id="MobiDB-lite"/>
    </source>
</evidence>
<feature type="region of interest" description="Disordered" evidence="1">
    <location>
        <begin position="282"/>
        <end position="331"/>
    </location>
</feature>
<dbReference type="EMBL" id="JBDIMF010000002">
    <property type="protein sequence ID" value="MEN2786466.1"/>
    <property type="molecule type" value="Genomic_DNA"/>
</dbReference>
<keyword evidence="3" id="KW-1185">Reference proteome</keyword>
<gene>
    <name evidence="2" type="ORF">ABC969_08550</name>
</gene>
<dbReference type="Proteomes" id="UP001404104">
    <property type="component" value="Unassembled WGS sequence"/>
</dbReference>
<accession>A0ABU9XRL1</accession>
<feature type="compositionally biased region" description="Acidic residues" evidence="1">
    <location>
        <begin position="299"/>
        <end position="313"/>
    </location>
</feature>
<evidence type="ECO:0000313" key="3">
    <source>
        <dbReference type="Proteomes" id="UP001404104"/>
    </source>
</evidence>
<sequence length="331" mass="33153">MADDFPLLRASLGAEYAHAEADQLEAIVQQIYGPEATAEDVESLFGDIGRGLKHAAGAVGQFAQKAAPVVAKAVPGMIQGASAGAALGPWGALAGGIAGGAGSILSQSGNPTARAVGGGIGTVSNLVSTVRGGGPAGALGALGAITGGKAGGRNPLAMLGGGGGANALLGLLMRPETLQALSASAMGGFGRPTVPVGAQQVPVNMLMSALGTLANRTAHEAAEYYQGAESLPGFMEDAGEALGLDVEDAEGRADTLLTLLALSPSIWGAQAQRPVNVTVTPPAEPAYRPAPPLVTAGEDVWESDTGEDYETSDEAWPNYDEAEREDDPLYV</sequence>
<name>A0ABU9XRL1_9SPHN</name>
<protein>
    <submittedName>
        <fullName evidence="2">Uncharacterized protein</fullName>
    </submittedName>
</protein>
<feature type="compositionally biased region" description="Acidic residues" evidence="1">
    <location>
        <begin position="320"/>
        <end position="331"/>
    </location>
</feature>
<dbReference type="RefSeq" id="WP_345864252.1">
    <property type="nucleotide sequence ID" value="NZ_JBDIMF010000002.1"/>
</dbReference>